<accession>A0AA88PXC4</accession>
<evidence type="ECO:0000313" key="3">
    <source>
        <dbReference type="Proteomes" id="UP001187343"/>
    </source>
</evidence>
<comment type="caution">
    <text evidence="2">The sequence shown here is derived from an EMBL/GenBank/DDBJ whole genome shotgun (WGS) entry which is preliminary data.</text>
</comment>
<reference evidence="2" key="1">
    <citation type="submission" date="2023-08" db="EMBL/GenBank/DDBJ databases">
        <title>Chromosome-level Genome Assembly of mud carp (Cirrhinus molitorella).</title>
        <authorList>
            <person name="Liu H."/>
        </authorList>
    </citation>
    <scope>NUCLEOTIDE SEQUENCE</scope>
    <source>
        <strain evidence="2">Prfri</strain>
        <tissue evidence="2">Muscle</tissue>
    </source>
</reference>
<evidence type="ECO:0000256" key="1">
    <source>
        <dbReference type="SAM" id="MobiDB-lite"/>
    </source>
</evidence>
<dbReference type="Proteomes" id="UP001187343">
    <property type="component" value="Unassembled WGS sequence"/>
</dbReference>
<evidence type="ECO:0000313" key="2">
    <source>
        <dbReference type="EMBL" id="KAK2894826.1"/>
    </source>
</evidence>
<sequence length="99" mass="11621">MGRYHTEVCTFFVFLRMSLWKRCKERNLMERDPAHGDIWTTAERTKTSKPPCGINRRYDWTLDCIQILNTWEMESTGDAGFKGTEKSQSEKRQSRGAVL</sequence>
<name>A0AA88PXC4_9TELE</name>
<dbReference type="EMBL" id="JAUYZG010000011">
    <property type="protein sequence ID" value="KAK2894826.1"/>
    <property type="molecule type" value="Genomic_DNA"/>
</dbReference>
<proteinExistence type="predicted"/>
<protein>
    <submittedName>
        <fullName evidence="2">Uncharacterized protein</fullName>
    </submittedName>
</protein>
<keyword evidence="3" id="KW-1185">Reference proteome</keyword>
<gene>
    <name evidence="2" type="ORF">Q8A67_012055</name>
</gene>
<feature type="compositionally biased region" description="Basic and acidic residues" evidence="1">
    <location>
        <begin position="83"/>
        <end position="93"/>
    </location>
</feature>
<feature type="region of interest" description="Disordered" evidence="1">
    <location>
        <begin position="76"/>
        <end position="99"/>
    </location>
</feature>
<dbReference type="AlphaFoldDB" id="A0AA88PXC4"/>
<organism evidence="2 3">
    <name type="scientific">Cirrhinus molitorella</name>
    <name type="common">mud carp</name>
    <dbReference type="NCBI Taxonomy" id="172907"/>
    <lineage>
        <taxon>Eukaryota</taxon>
        <taxon>Metazoa</taxon>
        <taxon>Chordata</taxon>
        <taxon>Craniata</taxon>
        <taxon>Vertebrata</taxon>
        <taxon>Euteleostomi</taxon>
        <taxon>Actinopterygii</taxon>
        <taxon>Neopterygii</taxon>
        <taxon>Teleostei</taxon>
        <taxon>Ostariophysi</taxon>
        <taxon>Cypriniformes</taxon>
        <taxon>Cyprinidae</taxon>
        <taxon>Labeoninae</taxon>
        <taxon>Labeonini</taxon>
        <taxon>Cirrhinus</taxon>
    </lineage>
</organism>